<name>A0ABQ6EUV6_9VIBR</name>
<dbReference type="SMART" id="SM00421">
    <property type="entry name" value="HTH_LUXR"/>
    <property type="match status" value="1"/>
</dbReference>
<evidence type="ECO:0000256" key="2">
    <source>
        <dbReference type="ARBA" id="ARBA00023125"/>
    </source>
</evidence>
<gene>
    <name evidence="5" type="ORF">GCM10007938_00860</name>
</gene>
<dbReference type="PANTHER" id="PTHR44688:SF16">
    <property type="entry name" value="DNA-BINDING TRANSCRIPTIONAL ACTIVATOR DEVR_DOSR"/>
    <property type="match status" value="1"/>
</dbReference>
<evidence type="ECO:0000256" key="3">
    <source>
        <dbReference type="ARBA" id="ARBA00023163"/>
    </source>
</evidence>
<keyword evidence="2" id="KW-0238">DNA-binding</keyword>
<dbReference type="PANTHER" id="PTHR44688">
    <property type="entry name" value="DNA-BINDING TRANSCRIPTIONAL ACTIVATOR DEVR_DOSR"/>
    <property type="match status" value="1"/>
</dbReference>
<reference evidence="6" key="1">
    <citation type="journal article" date="2019" name="Int. J. Syst. Evol. Microbiol.">
        <title>The Global Catalogue of Microorganisms (GCM) 10K type strain sequencing project: providing services to taxonomists for standard genome sequencing and annotation.</title>
        <authorList>
            <consortium name="The Broad Institute Genomics Platform"/>
            <consortium name="The Broad Institute Genome Sequencing Center for Infectious Disease"/>
            <person name="Wu L."/>
            <person name="Ma J."/>
        </authorList>
    </citation>
    <scope>NUCLEOTIDE SEQUENCE [LARGE SCALE GENOMIC DNA]</scope>
    <source>
        <strain evidence="6">NBRC 108723</strain>
    </source>
</reference>
<keyword evidence="1" id="KW-0805">Transcription regulation</keyword>
<feature type="domain" description="HTH luxR-type" evidence="4">
    <location>
        <begin position="158"/>
        <end position="223"/>
    </location>
</feature>
<dbReference type="Gene3D" id="1.10.10.10">
    <property type="entry name" value="Winged helix-like DNA-binding domain superfamily/Winged helix DNA-binding domain"/>
    <property type="match status" value="1"/>
</dbReference>
<dbReference type="EMBL" id="BSPW01000001">
    <property type="protein sequence ID" value="GLT16310.1"/>
    <property type="molecule type" value="Genomic_DNA"/>
</dbReference>
<evidence type="ECO:0000256" key="1">
    <source>
        <dbReference type="ARBA" id="ARBA00023015"/>
    </source>
</evidence>
<evidence type="ECO:0000313" key="5">
    <source>
        <dbReference type="EMBL" id="GLT16310.1"/>
    </source>
</evidence>
<keyword evidence="3" id="KW-0804">Transcription</keyword>
<dbReference type="PRINTS" id="PR00038">
    <property type="entry name" value="HTHLUXR"/>
</dbReference>
<dbReference type="Gene3D" id="3.40.50.2300">
    <property type="match status" value="1"/>
</dbReference>
<dbReference type="InterPro" id="IPR016032">
    <property type="entry name" value="Sig_transdc_resp-reg_C-effctor"/>
</dbReference>
<dbReference type="Proteomes" id="UP001157138">
    <property type="component" value="Unassembled WGS sequence"/>
</dbReference>
<dbReference type="CDD" id="cd06170">
    <property type="entry name" value="LuxR_C_like"/>
    <property type="match status" value="1"/>
</dbReference>
<protein>
    <submittedName>
        <fullName evidence="5">Helix-turn-helix transcriptional regulator</fullName>
    </submittedName>
</protein>
<organism evidence="5 6">
    <name type="scientific">Vibrio zhanjiangensis</name>
    <dbReference type="NCBI Taxonomy" id="1046128"/>
    <lineage>
        <taxon>Bacteria</taxon>
        <taxon>Pseudomonadati</taxon>
        <taxon>Pseudomonadota</taxon>
        <taxon>Gammaproteobacteria</taxon>
        <taxon>Vibrionales</taxon>
        <taxon>Vibrionaceae</taxon>
        <taxon>Vibrio</taxon>
    </lineage>
</organism>
<accession>A0ABQ6EUV6</accession>
<dbReference type="SUPFAM" id="SSF46894">
    <property type="entry name" value="C-terminal effector domain of the bipartite response regulators"/>
    <property type="match status" value="1"/>
</dbReference>
<evidence type="ECO:0000259" key="4">
    <source>
        <dbReference type="PROSITE" id="PS50043"/>
    </source>
</evidence>
<comment type="caution">
    <text evidence="5">The sequence shown here is derived from an EMBL/GenBank/DDBJ whole genome shotgun (WGS) entry which is preliminary data.</text>
</comment>
<dbReference type="Pfam" id="PF00196">
    <property type="entry name" value="GerE"/>
    <property type="match status" value="1"/>
</dbReference>
<dbReference type="InterPro" id="IPR036388">
    <property type="entry name" value="WH-like_DNA-bd_sf"/>
</dbReference>
<dbReference type="InterPro" id="IPR000792">
    <property type="entry name" value="Tscrpt_reg_LuxR_C"/>
</dbReference>
<evidence type="ECO:0000313" key="6">
    <source>
        <dbReference type="Proteomes" id="UP001157138"/>
    </source>
</evidence>
<sequence>MFTLLANSNLMAKNIYARTIYFLTEKSDQNNPIVESIQNQLHINIPYIEPSDLMYAMQRHKHKILMIDHQYYQSLNNQIRDLPLSNKMFEIILFNVIKRLTTEELLCFGNIKALFYRHESIESIARGCEEVINSQNWLPRKVAAQLLHYYRHVILSQTSPATVDLTSREIQILRCLKTGASNIQIADDLFISEFTVKSHLYQIFKKLSVKNRVQAIAWANQHMLS</sequence>
<dbReference type="PROSITE" id="PS50043">
    <property type="entry name" value="HTH_LUXR_2"/>
    <property type="match status" value="1"/>
</dbReference>
<keyword evidence="6" id="KW-1185">Reference proteome</keyword>
<proteinExistence type="predicted"/>